<dbReference type="InterPro" id="IPR016985">
    <property type="entry name" value="UCP031890_Tim44-rel"/>
</dbReference>
<evidence type="ECO:0000259" key="6">
    <source>
        <dbReference type="SMART" id="SM00978"/>
    </source>
</evidence>
<dbReference type="AlphaFoldDB" id="A0A1G8DL62"/>
<protein>
    <submittedName>
        <fullName evidence="7">Predicted lipid-binding transport protein, Tim44 family</fullName>
    </submittedName>
</protein>
<dbReference type="GO" id="GO:0051087">
    <property type="term" value="F:protein-folding chaperone binding"/>
    <property type="evidence" value="ECO:0007669"/>
    <property type="project" value="TreeGrafter"/>
</dbReference>
<dbReference type="Proteomes" id="UP000217076">
    <property type="component" value="Unassembled WGS sequence"/>
</dbReference>
<accession>A0A1G8DL62</accession>
<feature type="transmembrane region" description="Helical" evidence="5">
    <location>
        <begin position="6"/>
        <end position="24"/>
    </location>
</feature>
<dbReference type="SUPFAM" id="SSF54427">
    <property type="entry name" value="NTF2-like"/>
    <property type="match status" value="1"/>
</dbReference>
<evidence type="ECO:0000313" key="7">
    <source>
        <dbReference type="EMBL" id="SDH58325.1"/>
    </source>
</evidence>
<evidence type="ECO:0000313" key="8">
    <source>
        <dbReference type="Proteomes" id="UP000217076"/>
    </source>
</evidence>
<evidence type="ECO:0000256" key="3">
    <source>
        <dbReference type="ARBA" id="ARBA00022946"/>
    </source>
</evidence>
<dbReference type="InterPro" id="IPR039544">
    <property type="entry name" value="Tim44-like"/>
</dbReference>
<dbReference type="InterPro" id="IPR007379">
    <property type="entry name" value="Tim44-like_dom"/>
</dbReference>
<dbReference type="Gene3D" id="3.10.450.240">
    <property type="match status" value="1"/>
</dbReference>
<keyword evidence="5" id="KW-1133">Transmembrane helix</keyword>
<dbReference type="STRING" id="83401.SAMN05421742_10848"/>
<evidence type="ECO:0000256" key="5">
    <source>
        <dbReference type="SAM" id="Phobius"/>
    </source>
</evidence>
<evidence type="ECO:0000256" key="2">
    <source>
        <dbReference type="ARBA" id="ARBA00009597"/>
    </source>
</evidence>
<sequence length="229" mass="25072">MGDGFQFFDIIILALIAGFLVLRLRSTLGRRTGHQESPDAARWQRQWDNGDSREAPAQQLDLPGAAAAEPDDEELPTGPVGLGVGRIRAVDPGFRLTPFMEGAKAAFEMILAAFAKGDLETLRGLLSDEVYGDFKAAIERRQAAGQTMSTEMLGFKRLEAEEAELVDGHMAQITVRFVSEQVNVVKDADGQVVEGDPEHIAQVTDLWTFARDTRSDSPNWLLVATDTVD</sequence>
<dbReference type="EMBL" id="FNCV01000008">
    <property type="protein sequence ID" value="SDH58325.1"/>
    <property type="molecule type" value="Genomic_DNA"/>
</dbReference>
<keyword evidence="8" id="KW-1185">Reference proteome</keyword>
<dbReference type="SMART" id="SM00978">
    <property type="entry name" value="Tim44"/>
    <property type="match status" value="1"/>
</dbReference>
<dbReference type="GO" id="GO:0030150">
    <property type="term" value="P:protein import into mitochondrial matrix"/>
    <property type="evidence" value="ECO:0007669"/>
    <property type="project" value="TreeGrafter"/>
</dbReference>
<dbReference type="RefSeq" id="WP_092620466.1">
    <property type="nucleotide sequence ID" value="NZ_FNCV01000008.1"/>
</dbReference>
<dbReference type="GO" id="GO:0016020">
    <property type="term" value="C:membrane"/>
    <property type="evidence" value="ECO:0007669"/>
    <property type="project" value="UniProtKB-SubCell"/>
</dbReference>
<keyword evidence="3" id="KW-0809">Transit peptide</keyword>
<dbReference type="InterPro" id="IPR032710">
    <property type="entry name" value="NTF2-like_dom_sf"/>
</dbReference>
<name>A0A1G8DL62_9PROT</name>
<proteinExistence type="inferred from homology"/>
<feature type="domain" description="Tim44-like" evidence="6">
    <location>
        <begin position="80"/>
        <end position="227"/>
    </location>
</feature>
<dbReference type="NCBIfam" id="NF033779">
    <property type="entry name" value="Tim44_TimA_adap"/>
    <property type="match status" value="1"/>
</dbReference>
<comment type="similarity">
    <text evidence="2">Belongs to the Tim44 family.</text>
</comment>
<gene>
    <name evidence="7" type="ORF">SAMN05421742_10848</name>
</gene>
<dbReference type="PIRSF" id="PIRSF031890">
    <property type="entry name" value="UCP031890_transporter_Tim44"/>
    <property type="match status" value="1"/>
</dbReference>
<dbReference type="PANTHER" id="PTHR10721">
    <property type="entry name" value="MITOCHONDRIAL IMPORT INNER MEMBRANE TRANSLOCASE SUBUNIT TIM44"/>
    <property type="match status" value="1"/>
</dbReference>
<keyword evidence="4 5" id="KW-0472">Membrane</keyword>
<reference evidence="8" key="1">
    <citation type="submission" date="2016-10" db="EMBL/GenBank/DDBJ databases">
        <authorList>
            <person name="Varghese N."/>
            <person name="Submissions S."/>
        </authorList>
    </citation>
    <scope>NUCLEOTIDE SEQUENCE [LARGE SCALE GENOMIC DNA]</scope>
    <source>
        <strain evidence="8">930I</strain>
    </source>
</reference>
<dbReference type="Pfam" id="PF04280">
    <property type="entry name" value="Tim44"/>
    <property type="match status" value="1"/>
</dbReference>
<keyword evidence="5" id="KW-0812">Transmembrane</keyword>
<dbReference type="OrthoDB" id="9798618at2"/>
<evidence type="ECO:0000256" key="1">
    <source>
        <dbReference type="ARBA" id="ARBA00004370"/>
    </source>
</evidence>
<organism evidence="7 8">
    <name type="scientific">Roseospirillum parvum</name>
    <dbReference type="NCBI Taxonomy" id="83401"/>
    <lineage>
        <taxon>Bacteria</taxon>
        <taxon>Pseudomonadati</taxon>
        <taxon>Pseudomonadota</taxon>
        <taxon>Alphaproteobacteria</taxon>
        <taxon>Rhodospirillales</taxon>
        <taxon>Rhodospirillaceae</taxon>
        <taxon>Roseospirillum</taxon>
    </lineage>
</organism>
<dbReference type="PANTHER" id="PTHR10721:SF1">
    <property type="entry name" value="MITOCHONDRIAL IMPORT INNER MEMBRANE TRANSLOCASE SUBUNIT TIM44"/>
    <property type="match status" value="1"/>
</dbReference>
<comment type="subcellular location">
    <subcellularLocation>
        <location evidence="1">Membrane</location>
    </subcellularLocation>
</comment>
<evidence type="ECO:0000256" key="4">
    <source>
        <dbReference type="ARBA" id="ARBA00023136"/>
    </source>
</evidence>